<reference evidence="1 2" key="1">
    <citation type="submission" date="2019-07" db="EMBL/GenBank/DDBJ databases">
        <title>The pathways for chlorine oxyanion respiration interact through the shared metabolite chlorate.</title>
        <authorList>
            <person name="Barnum T.P."/>
            <person name="Cheng Y."/>
            <person name="Hill K.A."/>
            <person name="Lucas L.N."/>
            <person name="Carlson H.K."/>
            <person name="Coates J.D."/>
        </authorList>
    </citation>
    <scope>NUCLEOTIDE SEQUENCE [LARGE SCALE GENOMIC DNA]</scope>
    <source>
        <strain evidence="1 2">BK-1</strain>
    </source>
</reference>
<dbReference type="EMBL" id="VMNH01000009">
    <property type="protein sequence ID" value="TVO75104.1"/>
    <property type="molecule type" value="Genomic_DNA"/>
</dbReference>
<gene>
    <name evidence="1" type="ORF">FHP88_08815</name>
</gene>
<sequence>MNDLLCAGTGTAKNSQDDTLTMEKLNEALELIKALAPKGAPEGTFLIKGLTGLKIMKNDMLPPDTVMVSKRLFDMIYESSST</sequence>
<protein>
    <submittedName>
        <fullName evidence="1">Uncharacterized protein</fullName>
    </submittedName>
</protein>
<dbReference type="AlphaFoldDB" id="A0A558E129"/>
<dbReference type="Proteomes" id="UP000316649">
    <property type="component" value="Unassembled WGS sequence"/>
</dbReference>
<comment type="caution">
    <text evidence="1">The sequence shown here is derived from an EMBL/GenBank/DDBJ whole genome shotgun (WGS) entry which is preliminary data.</text>
</comment>
<evidence type="ECO:0000313" key="1">
    <source>
        <dbReference type="EMBL" id="TVO75104.1"/>
    </source>
</evidence>
<name>A0A558E129_9GAMM</name>
<organism evidence="1 2">
    <name type="scientific">Sedimenticola selenatireducens</name>
    <dbReference type="NCBI Taxonomy" id="191960"/>
    <lineage>
        <taxon>Bacteria</taxon>
        <taxon>Pseudomonadati</taxon>
        <taxon>Pseudomonadota</taxon>
        <taxon>Gammaproteobacteria</taxon>
        <taxon>Chromatiales</taxon>
        <taxon>Sedimenticolaceae</taxon>
        <taxon>Sedimenticola</taxon>
    </lineage>
</organism>
<keyword evidence="2" id="KW-1185">Reference proteome</keyword>
<accession>A0A558E129</accession>
<evidence type="ECO:0000313" key="2">
    <source>
        <dbReference type="Proteomes" id="UP000316649"/>
    </source>
</evidence>
<dbReference type="RefSeq" id="WP_144358676.1">
    <property type="nucleotide sequence ID" value="NZ_VMNH01000009.1"/>
</dbReference>
<proteinExistence type="predicted"/>